<dbReference type="PROSITE" id="PS50011">
    <property type="entry name" value="PROTEIN_KINASE_DOM"/>
    <property type="match status" value="1"/>
</dbReference>
<dbReference type="InterPro" id="IPR011009">
    <property type="entry name" value="Kinase-like_dom_sf"/>
</dbReference>
<dbReference type="InterPro" id="IPR000719">
    <property type="entry name" value="Prot_kinase_dom"/>
</dbReference>
<keyword evidence="3" id="KW-0418">Kinase</keyword>
<keyword evidence="4" id="KW-1185">Reference proteome</keyword>
<accession>A0A9P9D0C2</accession>
<organism evidence="3 4">
    <name type="scientific">Dendryphion nanum</name>
    <dbReference type="NCBI Taxonomy" id="256645"/>
    <lineage>
        <taxon>Eukaryota</taxon>
        <taxon>Fungi</taxon>
        <taxon>Dikarya</taxon>
        <taxon>Ascomycota</taxon>
        <taxon>Pezizomycotina</taxon>
        <taxon>Dothideomycetes</taxon>
        <taxon>Pleosporomycetidae</taxon>
        <taxon>Pleosporales</taxon>
        <taxon>Torulaceae</taxon>
        <taxon>Dendryphion</taxon>
    </lineage>
</organism>
<gene>
    <name evidence="3" type="ORF">B0J11DRAFT_448470</name>
</gene>
<dbReference type="GO" id="GO:0004674">
    <property type="term" value="F:protein serine/threonine kinase activity"/>
    <property type="evidence" value="ECO:0007669"/>
    <property type="project" value="TreeGrafter"/>
</dbReference>
<dbReference type="OrthoDB" id="4062651at2759"/>
<feature type="domain" description="Protein kinase" evidence="2">
    <location>
        <begin position="148"/>
        <end position="473"/>
    </location>
</feature>
<evidence type="ECO:0000313" key="4">
    <source>
        <dbReference type="Proteomes" id="UP000700596"/>
    </source>
</evidence>
<dbReference type="AlphaFoldDB" id="A0A9P9D0C2"/>
<proteinExistence type="predicted"/>
<dbReference type="Gene3D" id="1.10.510.10">
    <property type="entry name" value="Transferase(Phosphotransferase) domain 1"/>
    <property type="match status" value="1"/>
</dbReference>
<dbReference type="SMART" id="SM00220">
    <property type="entry name" value="S_TKc"/>
    <property type="match status" value="1"/>
</dbReference>
<dbReference type="Pfam" id="PF00069">
    <property type="entry name" value="Pkinase"/>
    <property type="match status" value="1"/>
</dbReference>
<name>A0A9P9D0C2_9PLEO</name>
<dbReference type="GO" id="GO:0005524">
    <property type="term" value="F:ATP binding"/>
    <property type="evidence" value="ECO:0007669"/>
    <property type="project" value="InterPro"/>
</dbReference>
<sequence>MVVPRLPERRFVPDNALKPLLCREAVVAALEEQKSELETDISILAAFVCNRARKLFAMLACNSNEAAIEYFYELGFGDEKLPIEIKITQARDLGESDIEEESDIIETGWSYMNLEDFAYSQWLFLSPTFFGNNFRYQFDYRTRMPFINYDSLSQREGQFSVVEQWRVHRDHLQLGRTTGIHSKSDEHPYVAIKELKTFGLHNNTFKAVAEELATTLEKVRELDHPHLIKAIAYYKKGDRHYVMFPWATQGNLQDFWNRGPYTLDPGFFEWVFTQLCGVAEAIERLHGSNNPKLWRHLNLKPEKILCFDNDSTQDGSCVFVITFVASIRVDNRIISEMWEGHISSRTLMYDPPEAELQPHLPKSRQYDIWSIGCIYLEFIIWLLYGTKELQHFRDDLCGFRAAMRFYVVEEVQNTRTKTAQLNSAVQKWIDWIRKDPRCPEQTAIRSLIELVVKRLLVTDVGRISSFSHTYSTLREGELTAQTNSIKPSIIRTSTSSGHFDLFDDASAQVRATAKEMNHLIKQILGDATSRTSKRLEWMKWDAPTQQGPRRYGPRLNPLDAGVL</sequence>
<dbReference type="PANTHER" id="PTHR24359:SF1">
    <property type="entry name" value="INHIBITOR OF NUCLEAR FACTOR KAPPA-B KINASE EPSILON SUBUNIT HOMOLOG 1-RELATED"/>
    <property type="match status" value="1"/>
</dbReference>
<feature type="region of interest" description="Disordered" evidence="1">
    <location>
        <begin position="541"/>
        <end position="563"/>
    </location>
</feature>
<evidence type="ECO:0000313" key="3">
    <source>
        <dbReference type="EMBL" id="KAH7110127.1"/>
    </source>
</evidence>
<dbReference type="EMBL" id="JAGMWT010000029">
    <property type="protein sequence ID" value="KAH7110127.1"/>
    <property type="molecule type" value="Genomic_DNA"/>
</dbReference>
<protein>
    <submittedName>
        <fullName evidence="3">Kinase-like domain-containing protein</fullName>
    </submittedName>
</protein>
<evidence type="ECO:0000256" key="1">
    <source>
        <dbReference type="SAM" id="MobiDB-lite"/>
    </source>
</evidence>
<evidence type="ECO:0000259" key="2">
    <source>
        <dbReference type="PROSITE" id="PS50011"/>
    </source>
</evidence>
<dbReference type="SUPFAM" id="SSF56112">
    <property type="entry name" value="Protein kinase-like (PK-like)"/>
    <property type="match status" value="1"/>
</dbReference>
<reference evidence="3" key="1">
    <citation type="journal article" date="2021" name="Nat. Commun.">
        <title>Genetic determinants of endophytism in the Arabidopsis root mycobiome.</title>
        <authorList>
            <person name="Mesny F."/>
            <person name="Miyauchi S."/>
            <person name="Thiergart T."/>
            <person name="Pickel B."/>
            <person name="Atanasova L."/>
            <person name="Karlsson M."/>
            <person name="Huettel B."/>
            <person name="Barry K.W."/>
            <person name="Haridas S."/>
            <person name="Chen C."/>
            <person name="Bauer D."/>
            <person name="Andreopoulos W."/>
            <person name="Pangilinan J."/>
            <person name="LaButti K."/>
            <person name="Riley R."/>
            <person name="Lipzen A."/>
            <person name="Clum A."/>
            <person name="Drula E."/>
            <person name="Henrissat B."/>
            <person name="Kohler A."/>
            <person name="Grigoriev I.V."/>
            <person name="Martin F.M."/>
            <person name="Hacquard S."/>
        </authorList>
    </citation>
    <scope>NUCLEOTIDE SEQUENCE</scope>
    <source>
        <strain evidence="3">MPI-CAGE-CH-0243</strain>
    </source>
</reference>
<keyword evidence="3" id="KW-0808">Transferase</keyword>
<comment type="caution">
    <text evidence="3">The sequence shown here is derived from an EMBL/GenBank/DDBJ whole genome shotgun (WGS) entry which is preliminary data.</text>
</comment>
<dbReference type="Proteomes" id="UP000700596">
    <property type="component" value="Unassembled WGS sequence"/>
</dbReference>
<dbReference type="PANTHER" id="PTHR24359">
    <property type="entry name" value="SERINE/THREONINE-PROTEIN KINASE SBK1"/>
    <property type="match status" value="1"/>
</dbReference>